<evidence type="ECO:0000313" key="3">
    <source>
        <dbReference type="Proteomes" id="UP000077885"/>
    </source>
</evidence>
<dbReference type="PANTHER" id="PTHR12126:SF11">
    <property type="entry name" value="NADH DEHYDROGENASE [UBIQUINONE] 1 ALPHA SUBCOMPLEX SUBUNIT 9, MITOCHONDRIAL"/>
    <property type="match status" value="1"/>
</dbReference>
<dbReference type="InterPro" id="IPR051207">
    <property type="entry name" value="ComplexI_NDUFA9_subunit"/>
</dbReference>
<gene>
    <name evidence="2" type="ORF">A7P95_04605</name>
</gene>
<sequence length="279" mass="29460">MNILLFGGSGFIGKRTAHLLRQSGHTVHTPSRCDFNYLHPNEAAARRLLHGMDAVFNCIGVMSRHAEVLETVHHRTPALLARLAAQAGVRHWVQLSALGAHPAHAVAFVGSKGRGDEAVCQIGAAGGMRVLVARPSLVYGRGGASCELFIRLARLPVLPLPGGGRFLVQPVHIADVVQGLAGLPASRLPHGAVVNMTGSRALTLATYLATLHRKPPPRILPIALPLLRPVLPLANLFSNGMVSAGSLALLQQGACASCRPFAELLGRQPLAAEEFAGHE</sequence>
<dbReference type="SUPFAM" id="SSF51735">
    <property type="entry name" value="NAD(P)-binding Rossmann-fold domains"/>
    <property type="match status" value="1"/>
</dbReference>
<feature type="domain" description="NAD-dependent epimerase/dehydratase" evidence="1">
    <location>
        <begin position="3"/>
        <end position="180"/>
    </location>
</feature>
<accession>A0A1A9RY54</accession>
<dbReference type="OrthoDB" id="5292533at2"/>
<dbReference type="STRING" id="1795827.A7P95_04605"/>
<evidence type="ECO:0000259" key="1">
    <source>
        <dbReference type="Pfam" id="PF01370"/>
    </source>
</evidence>
<comment type="caution">
    <text evidence="2">The sequence shown here is derived from an EMBL/GenBank/DDBJ whole genome shotgun (WGS) entry which is preliminary data.</text>
</comment>
<dbReference type="RefSeq" id="WP_067591870.1">
    <property type="nucleotide sequence ID" value="NZ_LXSL01000016.1"/>
</dbReference>
<protein>
    <submittedName>
        <fullName evidence="2">Epimerase</fullName>
    </submittedName>
</protein>
<proteinExistence type="predicted"/>
<reference evidence="3" key="1">
    <citation type="submission" date="2016-05" db="EMBL/GenBank/DDBJ databases">
        <title>Draft genome of Corynebacterium afermentans subsp. afermentans LCDC 88199T.</title>
        <authorList>
            <person name="Bernier A.-M."/>
            <person name="Bernard K."/>
        </authorList>
    </citation>
    <scope>NUCLEOTIDE SEQUENCE [LARGE SCALE GENOMIC DNA]</scope>
    <source>
        <strain evidence="3">NML02-A-017</strain>
    </source>
</reference>
<dbReference type="Gene3D" id="3.40.50.720">
    <property type="entry name" value="NAD(P)-binding Rossmann-like Domain"/>
    <property type="match status" value="1"/>
</dbReference>
<dbReference type="InterPro" id="IPR001509">
    <property type="entry name" value="Epimerase_deHydtase"/>
</dbReference>
<dbReference type="AlphaFoldDB" id="A0A1A9RY54"/>
<dbReference type="GO" id="GO:0044877">
    <property type="term" value="F:protein-containing complex binding"/>
    <property type="evidence" value="ECO:0007669"/>
    <property type="project" value="TreeGrafter"/>
</dbReference>
<dbReference type="PANTHER" id="PTHR12126">
    <property type="entry name" value="NADH-UBIQUINONE OXIDOREDUCTASE 39 KDA SUBUNIT-RELATED"/>
    <property type="match status" value="1"/>
</dbReference>
<keyword evidence="3" id="KW-1185">Reference proteome</keyword>
<evidence type="ECO:0000313" key="2">
    <source>
        <dbReference type="EMBL" id="OAM29228.1"/>
    </source>
</evidence>
<dbReference type="Proteomes" id="UP000077885">
    <property type="component" value="Unassembled WGS sequence"/>
</dbReference>
<organism evidence="2 3">
    <name type="scientific">Eikenella longinqua</name>
    <dbReference type="NCBI Taxonomy" id="1795827"/>
    <lineage>
        <taxon>Bacteria</taxon>
        <taxon>Pseudomonadati</taxon>
        <taxon>Pseudomonadota</taxon>
        <taxon>Betaproteobacteria</taxon>
        <taxon>Neisseriales</taxon>
        <taxon>Neisseriaceae</taxon>
        <taxon>Eikenella</taxon>
    </lineage>
</organism>
<dbReference type="EMBL" id="LXSL01000016">
    <property type="protein sequence ID" value="OAM29228.1"/>
    <property type="molecule type" value="Genomic_DNA"/>
</dbReference>
<name>A0A1A9RY54_9NEIS</name>
<dbReference type="InterPro" id="IPR036291">
    <property type="entry name" value="NAD(P)-bd_dom_sf"/>
</dbReference>
<dbReference type="Pfam" id="PF01370">
    <property type="entry name" value="Epimerase"/>
    <property type="match status" value="1"/>
</dbReference>